<dbReference type="EMBL" id="MCGR01000005">
    <property type="protein sequence ID" value="ORY89723.1"/>
    <property type="molecule type" value="Genomic_DNA"/>
</dbReference>
<protein>
    <recommendedName>
        <fullName evidence="4">F-box domain-containing protein</fullName>
    </recommendedName>
</protein>
<dbReference type="AlphaFoldDB" id="A0A1Y2FZS3"/>
<sequence length="486" mass="54107">MLEASRSRLSRWKGVAAKWSLPTALTPQPPTPPTPTSPAPAPIDYISQLPPELLEIIFQHLRAPSTPNSSDHSANAREIASLCLVSRTFLPFARALLYQDLHFKVKEDEHYASRWHEMSQEDDTAIEERYQRWSTSFADLGRTLIASPHLAQFVKSISIRVDNSGHNLLADPAARLLTSVLKACRSVERIAMKGSINGQSPALLRALVDADAQPRALSFDGDFCSRVVEAEPCADCLDGLRRFFTSRTIELQELTFVHQLPFTSIRPLLRDPPPPLQLNLTHLTINPVLQDMEFALSFFARPSAQTLQHLTLHIFHIAQPTTMPSLSLLTSLTSLTLLTPFLTHKPSEFIAALTHLISTLRAPSLTHFTLIGYTPIPPAASIDSIFLPTAALTPAFAFLPRSLKSLDCSLMPLLPGHLVAALEACERLERLEYLVPNREGKEEAGGWSEAGEEQVRSGCEERGMTRRVMRLTSREWIGISRSWRDV</sequence>
<name>A0A1Y2FZS3_9BASI</name>
<evidence type="ECO:0000313" key="3">
    <source>
        <dbReference type="Proteomes" id="UP000193467"/>
    </source>
</evidence>
<comment type="caution">
    <text evidence="2">The sequence shown here is derived from an EMBL/GenBank/DDBJ whole genome shotgun (WGS) entry which is preliminary data.</text>
</comment>
<proteinExistence type="predicted"/>
<organism evidence="2 3">
    <name type="scientific">Leucosporidium creatinivorum</name>
    <dbReference type="NCBI Taxonomy" id="106004"/>
    <lineage>
        <taxon>Eukaryota</taxon>
        <taxon>Fungi</taxon>
        <taxon>Dikarya</taxon>
        <taxon>Basidiomycota</taxon>
        <taxon>Pucciniomycotina</taxon>
        <taxon>Microbotryomycetes</taxon>
        <taxon>Leucosporidiales</taxon>
        <taxon>Leucosporidium</taxon>
    </lineage>
</organism>
<reference evidence="2 3" key="1">
    <citation type="submission" date="2016-07" db="EMBL/GenBank/DDBJ databases">
        <title>Pervasive Adenine N6-methylation of Active Genes in Fungi.</title>
        <authorList>
            <consortium name="DOE Joint Genome Institute"/>
            <person name="Mondo S.J."/>
            <person name="Dannebaum R.O."/>
            <person name="Kuo R.C."/>
            <person name="Labutti K."/>
            <person name="Haridas S."/>
            <person name="Kuo A."/>
            <person name="Salamov A."/>
            <person name="Ahrendt S.R."/>
            <person name="Lipzen A."/>
            <person name="Sullivan W."/>
            <person name="Andreopoulos W.B."/>
            <person name="Clum A."/>
            <person name="Lindquist E."/>
            <person name="Daum C."/>
            <person name="Ramamoorthy G.K."/>
            <person name="Gryganskyi A."/>
            <person name="Culley D."/>
            <person name="Magnuson J.K."/>
            <person name="James T.Y."/>
            <person name="O'Malley M.A."/>
            <person name="Stajich J.E."/>
            <person name="Spatafora J.W."/>
            <person name="Visel A."/>
            <person name="Grigoriev I.V."/>
        </authorList>
    </citation>
    <scope>NUCLEOTIDE SEQUENCE [LARGE SCALE GENOMIC DNA]</scope>
    <source>
        <strain evidence="2 3">62-1032</strain>
    </source>
</reference>
<dbReference type="CDD" id="cd09917">
    <property type="entry name" value="F-box_SF"/>
    <property type="match status" value="1"/>
</dbReference>
<accession>A0A1Y2FZS3</accession>
<feature type="region of interest" description="Disordered" evidence="1">
    <location>
        <begin position="22"/>
        <end position="41"/>
    </location>
</feature>
<evidence type="ECO:0000256" key="1">
    <source>
        <dbReference type="SAM" id="MobiDB-lite"/>
    </source>
</evidence>
<evidence type="ECO:0000313" key="2">
    <source>
        <dbReference type="EMBL" id="ORY89723.1"/>
    </source>
</evidence>
<evidence type="ECO:0008006" key="4">
    <source>
        <dbReference type="Google" id="ProtNLM"/>
    </source>
</evidence>
<feature type="compositionally biased region" description="Pro residues" evidence="1">
    <location>
        <begin position="27"/>
        <end position="41"/>
    </location>
</feature>
<gene>
    <name evidence="2" type="ORF">BCR35DRAFT_300161</name>
</gene>
<dbReference type="Proteomes" id="UP000193467">
    <property type="component" value="Unassembled WGS sequence"/>
</dbReference>
<keyword evidence="3" id="KW-1185">Reference proteome</keyword>
<dbReference type="InParanoid" id="A0A1Y2FZS3"/>
<dbReference type="OrthoDB" id="2523207at2759"/>